<evidence type="ECO:0000313" key="2">
    <source>
        <dbReference type="Proteomes" id="UP001243330"/>
    </source>
</evidence>
<gene>
    <name evidence="1" type="ORF">CCHR01_05072</name>
</gene>
<dbReference type="Proteomes" id="UP001243330">
    <property type="component" value="Unassembled WGS sequence"/>
</dbReference>
<name>A0AAD9EL18_9PEZI</name>
<dbReference type="EMBL" id="JAQOWY010000078">
    <property type="protein sequence ID" value="KAK1852258.1"/>
    <property type="molecule type" value="Genomic_DNA"/>
</dbReference>
<comment type="caution">
    <text evidence="1">The sequence shown here is derived from an EMBL/GenBank/DDBJ whole genome shotgun (WGS) entry which is preliminary data.</text>
</comment>
<dbReference type="AlphaFoldDB" id="A0AAD9EL18"/>
<accession>A0AAD9EL18</accession>
<sequence length="205" mass="22263">MTGVQENPNIQLILSATPENYTSPSTDLSAWFADVSWWFAFNMLHTEVPATKDQTPYYQASERFNKAVLLGPKEDCATESCKAVGYTGSQDLCGISKLAQLMTSWSADTINVRELSLRCETYLVPHFLRNNCIVSPAPWAAVTANSVAQPGISAVSTANSNSSINSPRFSTEAAGILISTRGGDCDQMTDQGLISAILNFLIWIL</sequence>
<protein>
    <submittedName>
        <fullName evidence="1">C6 zinc finger domain containing protein</fullName>
    </submittedName>
</protein>
<organism evidence="1 2">
    <name type="scientific">Colletotrichum chrysophilum</name>
    <dbReference type="NCBI Taxonomy" id="1836956"/>
    <lineage>
        <taxon>Eukaryota</taxon>
        <taxon>Fungi</taxon>
        <taxon>Dikarya</taxon>
        <taxon>Ascomycota</taxon>
        <taxon>Pezizomycotina</taxon>
        <taxon>Sordariomycetes</taxon>
        <taxon>Hypocreomycetidae</taxon>
        <taxon>Glomerellales</taxon>
        <taxon>Glomerellaceae</taxon>
        <taxon>Colletotrichum</taxon>
        <taxon>Colletotrichum gloeosporioides species complex</taxon>
    </lineage>
</organism>
<keyword evidence="2" id="KW-1185">Reference proteome</keyword>
<reference evidence="1" key="1">
    <citation type="submission" date="2023-01" db="EMBL/GenBank/DDBJ databases">
        <title>Colletotrichum chrysophilum M932 genome sequence.</title>
        <authorList>
            <person name="Baroncelli R."/>
        </authorList>
    </citation>
    <scope>NUCLEOTIDE SEQUENCE</scope>
    <source>
        <strain evidence="1">M932</strain>
    </source>
</reference>
<evidence type="ECO:0000313" key="1">
    <source>
        <dbReference type="EMBL" id="KAK1852258.1"/>
    </source>
</evidence>
<proteinExistence type="predicted"/>